<protein>
    <submittedName>
        <fullName evidence="2">Uncharacterized protein</fullName>
    </submittedName>
</protein>
<dbReference type="AlphaFoldDB" id="A0A915EUY9"/>
<organism evidence="1 2">
    <name type="scientific">Ditylenchus dipsaci</name>
    <dbReference type="NCBI Taxonomy" id="166011"/>
    <lineage>
        <taxon>Eukaryota</taxon>
        <taxon>Metazoa</taxon>
        <taxon>Ecdysozoa</taxon>
        <taxon>Nematoda</taxon>
        <taxon>Chromadorea</taxon>
        <taxon>Rhabditida</taxon>
        <taxon>Tylenchina</taxon>
        <taxon>Tylenchomorpha</taxon>
        <taxon>Sphaerularioidea</taxon>
        <taxon>Anguinidae</taxon>
        <taxon>Anguininae</taxon>
        <taxon>Ditylenchus</taxon>
    </lineage>
</organism>
<proteinExistence type="predicted"/>
<accession>A0A915EUY9</accession>
<sequence>MFTEGTISGLRARRQLVTGQSVVSTPAGLMNIPQSTSIELESAYAADAALSQLLAVRDFNAFTSYRPILMVRILANGSYPIHMTPQPSSSDLLTWFGPHYGGSDPILVFGPDPGSFRPNLVVLA</sequence>
<reference evidence="2" key="1">
    <citation type="submission" date="2022-11" db="UniProtKB">
        <authorList>
            <consortium name="WormBaseParasite"/>
        </authorList>
    </citation>
    <scope>IDENTIFICATION</scope>
</reference>
<keyword evidence="1" id="KW-1185">Reference proteome</keyword>
<dbReference type="Proteomes" id="UP000887574">
    <property type="component" value="Unplaced"/>
</dbReference>
<dbReference type="WBParaSite" id="jg9272">
    <property type="protein sequence ID" value="jg9272"/>
    <property type="gene ID" value="jg9272"/>
</dbReference>
<evidence type="ECO:0000313" key="2">
    <source>
        <dbReference type="WBParaSite" id="jg9272"/>
    </source>
</evidence>
<name>A0A915EUY9_9BILA</name>
<evidence type="ECO:0000313" key="1">
    <source>
        <dbReference type="Proteomes" id="UP000887574"/>
    </source>
</evidence>